<dbReference type="AlphaFoldDB" id="A0A7S2CQW7"/>
<name>A0A7S2CQW7_9STRA</name>
<reference evidence="1" key="1">
    <citation type="submission" date="2021-01" db="EMBL/GenBank/DDBJ databases">
        <authorList>
            <person name="Corre E."/>
            <person name="Pelletier E."/>
            <person name="Niang G."/>
            <person name="Scheremetjew M."/>
            <person name="Finn R."/>
            <person name="Kale V."/>
            <person name="Holt S."/>
            <person name="Cochrane G."/>
            <person name="Meng A."/>
            <person name="Brown T."/>
            <person name="Cohen L."/>
        </authorList>
    </citation>
    <scope>NUCLEOTIDE SEQUENCE</scope>
    <source>
        <strain evidence="1">CCMP1381</strain>
    </source>
</reference>
<dbReference type="EMBL" id="HBGS01032158">
    <property type="protein sequence ID" value="CAD9432866.1"/>
    <property type="molecule type" value="Transcribed_RNA"/>
</dbReference>
<evidence type="ECO:0000313" key="1">
    <source>
        <dbReference type="EMBL" id="CAD9432866.1"/>
    </source>
</evidence>
<sequence>MGAAASIPESMDVDACKQLVGDDFDQVKFDELKDESGNISRESLLALQPEASLEVAPQPESSLEAYIDSCLSSLDDEKMSIAEEVLKAAVSREKTFAKDSAVKTKESDYSKSFSGTAADTKAEKDFGKLMSEDVDNSEPIEACDPVLSPVVTADDSARYEELRAAGKWMKLMGGAGCFMYIHSLTHETVSLRPEDFVDEEAKVVETVDPACGLCSVGISDLMDEIAKTVETEQMTPLLIDNSEEGVLTTFFSYKSILCDLSDLGLPLQERRKKKIKPKTEMEKLRQHTVNAIKNGATLAVSLGKADSSTNFKMLCKKDCFPIEMFQQGGKRILTPSFPAPRCAKMFREEDKESGQVLFKEKFQMVLISTLTPSEVKSELPDSLPMEHIKPIFVLF</sequence>
<protein>
    <submittedName>
        <fullName evidence="1">Uncharacterized protein</fullName>
    </submittedName>
</protein>
<proteinExistence type="predicted"/>
<gene>
    <name evidence="1" type="ORF">DSPE1174_LOCUS16493</name>
</gene>
<organism evidence="1">
    <name type="scientific">Octactis speculum</name>
    <dbReference type="NCBI Taxonomy" id="3111310"/>
    <lineage>
        <taxon>Eukaryota</taxon>
        <taxon>Sar</taxon>
        <taxon>Stramenopiles</taxon>
        <taxon>Ochrophyta</taxon>
        <taxon>Dictyochophyceae</taxon>
        <taxon>Dictyochales</taxon>
        <taxon>Dictyochaceae</taxon>
        <taxon>Octactis</taxon>
    </lineage>
</organism>
<accession>A0A7S2CQW7</accession>